<keyword evidence="4 10" id="KW-0489">Methyltransferase</keyword>
<dbReference type="EC" id="2.1.1.107" evidence="2"/>
<dbReference type="SUPFAM" id="SSF53790">
    <property type="entry name" value="Tetrapyrrole methylase"/>
    <property type="match status" value="1"/>
</dbReference>
<dbReference type="SUPFAM" id="SSF69618">
    <property type="entry name" value="HemD-like"/>
    <property type="match status" value="1"/>
</dbReference>
<reference evidence="13 14" key="1">
    <citation type="submission" date="2019-07" db="EMBL/GenBank/DDBJ databases">
        <title>Insights of Desulfuromonas acetexigens electromicrobiology.</title>
        <authorList>
            <person name="Katuri K."/>
            <person name="Sapireddy V."/>
            <person name="Shaw D.R."/>
            <person name="Saikaly P."/>
        </authorList>
    </citation>
    <scope>NUCLEOTIDE SEQUENCE [LARGE SCALE GENOMIC DNA]</scope>
    <source>
        <strain evidence="13 14">2873</strain>
    </source>
</reference>
<dbReference type="NCBIfam" id="NF004790">
    <property type="entry name" value="PRK06136.1"/>
    <property type="match status" value="1"/>
</dbReference>
<dbReference type="UniPathway" id="UPA00262">
    <property type="reaction ID" value="UER00211"/>
</dbReference>
<evidence type="ECO:0000256" key="9">
    <source>
        <dbReference type="ARBA" id="ARBA00060548"/>
    </source>
</evidence>
<evidence type="ECO:0000256" key="8">
    <source>
        <dbReference type="ARBA" id="ARBA00025705"/>
    </source>
</evidence>
<keyword evidence="7" id="KW-0627">Porphyrin biosynthesis</keyword>
<dbReference type="GO" id="GO:0004851">
    <property type="term" value="F:uroporphyrin-III C-methyltransferase activity"/>
    <property type="evidence" value="ECO:0007669"/>
    <property type="project" value="UniProtKB-EC"/>
</dbReference>
<dbReference type="Proteomes" id="UP000317155">
    <property type="component" value="Unassembled WGS sequence"/>
</dbReference>
<dbReference type="InterPro" id="IPR035996">
    <property type="entry name" value="4pyrrol_Methylase_sf"/>
</dbReference>
<dbReference type="AlphaFoldDB" id="A0A550JF10"/>
<dbReference type="FunFam" id="3.30.950.10:FF:000001">
    <property type="entry name" value="Siroheme synthase"/>
    <property type="match status" value="1"/>
</dbReference>
<evidence type="ECO:0000256" key="2">
    <source>
        <dbReference type="ARBA" id="ARBA00012162"/>
    </source>
</evidence>
<gene>
    <name evidence="13" type="primary">cobA</name>
    <name evidence="13" type="ORF">FL622_08385</name>
</gene>
<dbReference type="EMBL" id="VJVV01000005">
    <property type="protein sequence ID" value="TRO81810.1"/>
    <property type="molecule type" value="Genomic_DNA"/>
</dbReference>
<dbReference type="Pfam" id="PF00590">
    <property type="entry name" value="TP_methylase"/>
    <property type="match status" value="1"/>
</dbReference>
<dbReference type="GO" id="GO:0004852">
    <property type="term" value="F:uroporphyrinogen-III synthase activity"/>
    <property type="evidence" value="ECO:0007669"/>
    <property type="project" value="InterPro"/>
</dbReference>
<dbReference type="PANTHER" id="PTHR45790">
    <property type="entry name" value="SIROHEME SYNTHASE-RELATED"/>
    <property type="match status" value="1"/>
</dbReference>
<dbReference type="Gene3D" id="3.40.50.10090">
    <property type="match status" value="2"/>
</dbReference>
<dbReference type="CDD" id="cd06578">
    <property type="entry name" value="HemD"/>
    <property type="match status" value="1"/>
</dbReference>
<dbReference type="OrthoDB" id="9815856at2"/>
<accession>A0A550JF10</accession>
<dbReference type="Gene3D" id="3.30.950.10">
    <property type="entry name" value="Methyltransferase, Cobalt-precorrin-4 Transmethylase, Domain 2"/>
    <property type="match status" value="1"/>
</dbReference>
<dbReference type="RefSeq" id="WP_092057826.1">
    <property type="nucleotide sequence ID" value="NZ_FOJJ01000037.1"/>
</dbReference>
<evidence type="ECO:0000256" key="5">
    <source>
        <dbReference type="ARBA" id="ARBA00022679"/>
    </source>
</evidence>
<dbReference type="InterPro" id="IPR003754">
    <property type="entry name" value="4pyrrol_synth_uPrphyn_synth"/>
</dbReference>
<dbReference type="InterPro" id="IPR006366">
    <property type="entry name" value="CobA/CysG_C"/>
</dbReference>
<keyword evidence="3" id="KW-0169">Cobalamin biosynthesis</keyword>
<evidence type="ECO:0000256" key="4">
    <source>
        <dbReference type="ARBA" id="ARBA00022603"/>
    </source>
</evidence>
<dbReference type="GO" id="GO:0019354">
    <property type="term" value="P:siroheme biosynthetic process"/>
    <property type="evidence" value="ECO:0007669"/>
    <property type="project" value="UniProtKB-UniPathway"/>
</dbReference>
<dbReference type="GO" id="GO:0032259">
    <property type="term" value="P:methylation"/>
    <property type="evidence" value="ECO:0007669"/>
    <property type="project" value="UniProtKB-KW"/>
</dbReference>
<protein>
    <recommendedName>
        <fullName evidence="2">uroporphyrinogen-III C-methyltransferase</fullName>
        <ecNumber evidence="2">2.1.1.107</ecNumber>
    </recommendedName>
</protein>
<name>A0A550JF10_9BACT</name>
<feature type="domain" description="Tetrapyrrole methylase" evidence="11">
    <location>
        <begin position="18"/>
        <end position="228"/>
    </location>
</feature>
<dbReference type="InterPro" id="IPR050161">
    <property type="entry name" value="Siro_Cobalamin_biosynth"/>
</dbReference>
<sequence>MRRPYPFTAGELLKPGIVYLIGAGPGDPGLITVKGRECLRRAEVVIYDYLANPAFLREAPNAEHLYVGKKGGNHHRSQEEINTLLVEKAGEGKTVARLKGGDPYIFGRGGEEALCLRRAGIPFEVVPGVTAGFAAAAYAGIPLTHRDHTTSLALITGHEDPAKKMSSLDWEKLAGAVGTLVFYMGIANLSLIARELMAHGRPADTPVAIVRWATTAQQQTLTATLGDVVEQAAQSRIKPPAVIIVGSVVGLREELRWFDNRPLFGKRILNTRAADQAAELTALLEARGAEVIEAPTIELVAPENYDELDGAIAELETFDWLILTSANGVRCFFRRLAELGRDARALGSCRICVVGPKTAAFLAAHGLRADLVAAEFKGEGVVAALADTDLQDKKILFPKADRAREVIPTELTKLGATVIAPVLYRNVVPAALPETARAALEAGEIDCVAFTASSTVDNLAVLLGDNLAARLKGVAVASIGPITSKTCRKHGLEVAVEPTEYTLEALVEGIVGYFAGGSFS</sequence>
<evidence type="ECO:0000259" key="12">
    <source>
        <dbReference type="Pfam" id="PF02602"/>
    </source>
</evidence>
<evidence type="ECO:0000256" key="3">
    <source>
        <dbReference type="ARBA" id="ARBA00022573"/>
    </source>
</evidence>
<comment type="pathway">
    <text evidence="9">Cofactor biosynthesis; adenosylcobalamin biosynthesis; precorrin-2 from uroporphyrinogen III: step 1/1.</text>
</comment>
<proteinExistence type="inferred from homology"/>
<comment type="pathway">
    <text evidence="8">Porphyrin-containing compound metabolism; siroheme biosynthesis; precorrin-2 from uroporphyrinogen III: step 1/1.</text>
</comment>
<dbReference type="InterPro" id="IPR000878">
    <property type="entry name" value="4pyrrol_Mease"/>
</dbReference>
<dbReference type="Pfam" id="PF02602">
    <property type="entry name" value="HEM4"/>
    <property type="match status" value="1"/>
</dbReference>
<dbReference type="InterPro" id="IPR014776">
    <property type="entry name" value="4pyrrole_Mease_sub2"/>
</dbReference>
<evidence type="ECO:0000313" key="14">
    <source>
        <dbReference type="Proteomes" id="UP000317155"/>
    </source>
</evidence>
<organism evidence="13 14">
    <name type="scientific">Trichloromonas acetexigens</name>
    <dbReference type="NCBI Taxonomy" id="38815"/>
    <lineage>
        <taxon>Bacteria</taxon>
        <taxon>Pseudomonadati</taxon>
        <taxon>Thermodesulfobacteriota</taxon>
        <taxon>Desulfuromonadia</taxon>
        <taxon>Desulfuromonadales</taxon>
        <taxon>Trichloromonadaceae</taxon>
        <taxon>Trichloromonas</taxon>
    </lineage>
</organism>
<dbReference type="Gene3D" id="3.40.1010.10">
    <property type="entry name" value="Cobalt-precorrin-4 Transmethylase, Domain 1"/>
    <property type="match status" value="1"/>
</dbReference>
<evidence type="ECO:0000256" key="7">
    <source>
        <dbReference type="ARBA" id="ARBA00023244"/>
    </source>
</evidence>
<evidence type="ECO:0000256" key="10">
    <source>
        <dbReference type="RuleBase" id="RU003960"/>
    </source>
</evidence>
<keyword evidence="6" id="KW-0949">S-adenosyl-L-methionine</keyword>
<dbReference type="FunFam" id="3.40.1010.10:FF:000001">
    <property type="entry name" value="Siroheme synthase"/>
    <property type="match status" value="1"/>
</dbReference>
<dbReference type="NCBIfam" id="TIGR01469">
    <property type="entry name" value="cobA_cysG_Cterm"/>
    <property type="match status" value="1"/>
</dbReference>
<dbReference type="CDD" id="cd11642">
    <property type="entry name" value="SUMT"/>
    <property type="match status" value="1"/>
</dbReference>
<keyword evidence="14" id="KW-1185">Reference proteome</keyword>
<dbReference type="PANTHER" id="PTHR45790:SF3">
    <property type="entry name" value="S-ADENOSYL-L-METHIONINE-DEPENDENT UROPORPHYRINOGEN III METHYLTRANSFERASE, CHLOROPLASTIC"/>
    <property type="match status" value="1"/>
</dbReference>
<dbReference type="PROSITE" id="PS00839">
    <property type="entry name" value="SUMT_1"/>
    <property type="match status" value="1"/>
</dbReference>
<comment type="similarity">
    <text evidence="1 10">Belongs to the precorrin methyltransferase family.</text>
</comment>
<evidence type="ECO:0000256" key="1">
    <source>
        <dbReference type="ARBA" id="ARBA00005879"/>
    </source>
</evidence>
<dbReference type="InterPro" id="IPR003043">
    <property type="entry name" value="Uropor_MeTrfase_CS"/>
</dbReference>
<evidence type="ECO:0000256" key="6">
    <source>
        <dbReference type="ARBA" id="ARBA00022691"/>
    </source>
</evidence>
<evidence type="ECO:0000259" key="11">
    <source>
        <dbReference type="Pfam" id="PF00590"/>
    </source>
</evidence>
<keyword evidence="5 10" id="KW-0808">Transferase</keyword>
<dbReference type="InterPro" id="IPR036108">
    <property type="entry name" value="4pyrrol_syn_uPrphyn_synt_sf"/>
</dbReference>
<dbReference type="InterPro" id="IPR014777">
    <property type="entry name" value="4pyrrole_Mease_sub1"/>
</dbReference>
<comment type="caution">
    <text evidence="13">The sequence shown here is derived from an EMBL/GenBank/DDBJ whole genome shotgun (WGS) entry which is preliminary data.</text>
</comment>
<dbReference type="PROSITE" id="PS00840">
    <property type="entry name" value="SUMT_2"/>
    <property type="match status" value="1"/>
</dbReference>
<dbReference type="GO" id="GO:0009236">
    <property type="term" value="P:cobalamin biosynthetic process"/>
    <property type="evidence" value="ECO:0007669"/>
    <property type="project" value="UniProtKB-KW"/>
</dbReference>
<feature type="domain" description="Tetrapyrrole biosynthesis uroporphyrinogen III synthase" evidence="12">
    <location>
        <begin position="279"/>
        <end position="508"/>
    </location>
</feature>
<evidence type="ECO:0000313" key="13">
    <source>
        <dbReference type="EMBL" id="TRO81810.1"/>
    </source>
</evidence>